<name>A0A4U6XGH0_9PEZI</name>
<feature type="region of interest" description="Disordered" evidence="1">
    <location>
        <begin position="153"/>
        <end position="174"/>
    </location>
</feature>
<gene>
    <name evidence="3" type="ORF">CTA1_5023</name>
</gene>
<keyword evidence="4" id="KW-1185">Reference proteome</keyword>
<accession>A0A4U6XGH0</accession>
<keyword evidence="2" id="KW-0812">Transmembrane</keyword>
<evidence type="ECO:0000313" key="3">
    <source>
        <dbReference type="EMBL" id="TKW54479.1"/>
    </source>
</evidence>
<dbReference type="AlphaFoldDB" id="A0A4U6XGH0"/>
<sequence length="188" mass="21097">MADGDMDELGIILLTLFMFLLVCGPMYRPICLAYMWAQDHRKYHPRTSQLHEARRKLSTVSECTSVGLEKSDLESGLHQTDAEPEREWWRGFAWRWRWRGWKKSPVETDAKPFSDDDVLTLKSCKHNFHAKFARGEDEDGTCTGRAHVVGAGAETGVGAGEGRRRDRGGQTESGQACGYAIGGADYVK</sequence>
<protein>
    <submittedName>
        <fullName evidence="3">Uncharacterized protein</fullName>
    </submittedName>
</protein>
<dbReference type="Proteomes" id="UP000310108">
    <property type="component" value="Unassembled WGS sequence"/>
</dbReference>
<evidence type="ECO:0000256" key="2">
    <source>
        <dbReference type="SAM" id="Phobius"/>
    </source>
</evidence>
<feature type="transmembrane region" description="Helical" evidence="2">
    <location>
        <begin position="12"/>
        <end position="37"/>
    </location>
</feature>
<dbReference type="STRING" id="1306861.A0A4U6XGH0"/>
<proteinExistence type="predicted"/>
<dbReference type="EMBL" id="PJEX01000135">
    <property type="protein sequence ID" value="TKW54479.1"/>
    <property type="molecule type" value="Genomic_DNA"/>
</dbReference>
<comment type="caution">
    <text evidence="3">The sequence shown here is derived from an EMBL/GenBank/DDBJ whole genome shotgun (WGS) entry which is preliminary data.</text>
</comment>
<keyword evidence="2" id="KW-0472">Membrane</keyword>
<dbReference type="OrthoDB" id="8062037at2759"/>
<keyword evidence="2" id="KW-1133">Transmembrane helix</keyword>
<evidence type="ECO:0000256" key="1">
    <source>
        <dbReference type="SAM" id="MobiDB-lite"/>
    </source>
</evidence>
<organism evidence="3 4">
    <name type="scientific">Colletotrichum tanaceti</name>
    <dbReference type="NCBI Taxonomy" id="1306861"/>
    <lineage>
        <taxon>Eukaryota</taxon>
        <taxon>Fungi</taxon>
        <taxon>Dikarya</taxon>
        <taxon>Ascomycota</taxon>
        <taxon>Pezizomycotina</taxon>
        <taxon>Sordariomycetes</taxon>
        <taxon>Hypocreomycetidae</taxon>
        <taxon>Glomerellales</taxon>
        <taxon>Glomerellaceae</taxon>
        <taxon>Colletotrichum</taxon>
        <taxon>Colletotrichum destructivum species complex</taxon>
    </lineage>
</organism>
<reference evidence="3 4" key="1">
    <citation type="journal article" date="2019" name="PLoS ONE">
        <title>Comparative genome analysis indicates high evolutionary potential of pathogenicity genes in Colletotrichum tanaceti.</title>
        <authorList>
            <person name="Lelwala R.V."/>
            <person name="Korhonen P.K."/>
            <person name="Young N.D."/>
            <person name="Scott J.B."/>
            <person name="Ades P.A."/>
            <person name="Gasser R.B."/>
            <person name="Taylor P.W.J."/>
        </authorList>
    </citation>
    <scope>NUCLEOTIDE SEQUENCE [LARGE SCALE GENOMIC DNA]</scope>
    <source>
        <strain evidence="3">BRIP57314</strain>
    </source>
</reference>
<evidence type="ECO:0000313" key="4">
    <source>
        <dbReference type="Proteomes" id="UP000310108"/>
    </source>
</evidence>